<dbReference type="AlphaFoldDB" id="A0A0N4TW14"/>
<dbReference type="Proteomes" id="UP000278627">
    <property type="component" value="Unassembled WGS sequence"/>
</dbReference>
<dbReference type="EMBL" id="UZAD01013345">
    <property type="protein sequence ID" value="VDN94219.1"/>
    <property type="molecule type" value="Genomic_DNA"/>
</dbReference>
<evidence type="ECO:0000313" key="2">
    <source>
        <dbReference type="Proteomes" id="UP000278627"/>
    </source>
</evidence>
<protein>
    <submittedName>
        <fullName evidence="3">Importin-11</fullName>
    </submittedName>
</protein>
<evidence type="ECO:0000313" key="1">
    <source>
        <dbReference type="EMBL" id="VDN94219.1"/>
    </source>
</evidence>
<keyword evidence="2" id="KW-1185">Reference proteome</keyword>
<organism evidence="3">
    <name type="scientific">Brugia pahangi</name>
    <name type="common">Filarial nematode worm</name>
    <dbReference type="NCBI Taxonomy" id="6280"/>
    <lineage>
        <taxon>Eukaryota</taxon>
        <taxon>Metazoa</taxon>
        <taxon>Ecdysozoa</taxon>
        <taxon>Nematoda</taxon>
        <taxon>Chromadorea</taxon>
        <taxon>Rhabditida</taxon>
        <taxon>Spirurina</taxon>
        <taxon>Spiruromorpha</taxon>
        <taxon>Filarioidea</taxon>
        <taxon>Onchocercidae</taxon>
        <taxon>Brugia</taxon>
    </lineage>
</organism>
<sequence>MNAADRNAVQGIIMEVVANLLKAHSAENSWTEYYGSAVSNTLSEMLPLIVPSTTVSNCSLLDMHSVSVRTA</sequence>
<name>A0A0N4TW14_BRUPA</name>
<reference evidence="1 2" key="2">
    <citation type="submission" date="2018-11" db="EMBL/GenBank/DDBJ databases">
        <authorList>
            <consortium name="Pathogen Informatics"/>
        </authorList>
    </citation>
    <scope>NUCLEOTIDE SEQUENCE [LARGE SCALE GENOMIC DNA]</scope>
</reference>
<dbReference type="WBParaSite" id="BPAG_0001310501-mRNA-1">
    <property type="protein sequence ID" value="BPAG_0001310501-mRNA-1"/>
    <property type="gene ID" value="BPAG_0001310501"/>
</dbReference>
<accession>A0A0N4TW14</accession>
<proteinExistence type="predicted"/>
<evidence type="ECO:0000313" key="3">
    <source>
        <dbReference type="WBParaSite" id="BPAG_0001310501-mRNA-1"/>
    </source>
</evidence>
<gene>
    <name evidence="1" type="ORF">BPAG_LOCUS13033</name>
</gene>
<reference evidence="3" key="1">
    <citation type="submission" date="2017-02" db="UniProtKB">
        <authorList>
            <consortium name="WormBaseParasite"/>
        </authorList>
    </citation>
    <scope>IDENTIFICATION</scope>
</reference>